<comment type="caution">
    <text evidence="2">The sequence shown here is derived from an EMBL/GenBank/DDBJ whole genome shotgun (WGS) entry which is preliminary data.</text>
</comment>
<evidence type="ECO:0000313" key="2">
    <source>
        <dbReference type="EMBL" id="MDB6186434.1"/>
    </source>
</evidence>
<name>A0AAW6B3S9_9BACL</name>
<proteinExistence type="predicted"/>
<dbReference type="EMBL" id="JAQMFS010000077">
    <property type="protein sequence ID" value="MDB6186434.1"/>
    <property type="molecule type" value="Genomic_DNA"/>
</dbReference>
<gene>
    <name evidence="2" type="ORF">PNO30_06605</name>
</gene>
<reference evidence="2" key="1">
    <citation type="submission" date="2023-08" db="EMBL/GenBank/DDBJ databases">
        <title>Dental plaque isolates bound by oral lectin ZG16B.</title>
        <authorList>
            <person name="Ghosh S."/>
        </authorList>
    </citation>
    <scope>NUCLEOTIDE SEQUENCE</scope>
    <source>
        <strain evidence="2">DP3_5B</strain>
    </source>
</reference>
<evidence type="ECO:0000313" key="3">
    <source>
        <dbReference type="Proteomes" id="UP001212217"/>
    </source>
</evidence>
<keyword evidence="1" id="KW-0812">Transmembrane</keyword>
<dbReference type="Proteomes" id="UP001212217">
    <property type="component" value="Unassembled WGS sequence"/>
</dbReference>
<accession>A0AAW6B3S9</accession>
<dbReference type="RefSeq" id="WP_271966124.1">
    <property type="nucleotide sequence ID" value="NZ_JAQMFS010000077.1"/>
</dbReference>
<evidence type="ECO:0000256" key="1">
    <source>
        <dbReference type="SAM" id="Phobius"/>
    </source>
</evidence>
<dbReference type="AlphaFoldDB" id="A0AAW6B3S9"/>
<keyword evidence="1" id="KW-1133">Transmembrane helix</keyword>
<feature type="transmembrane region" description="Helical" evidence="1">
    <location>
        <begin position="29"/>
        <end position="47"/>
    </location>
</feature>
<keyword evidence="1" id="KW-0472">Membrane</keyword>
<organism evidence="2 3">
    <name type="scientific">Gemella haemolysans</name>
    <dbReference type="NCBI Taxonomy" id="1379"/>
    <lineage>
        <taxon>Bacteria</taxon>
        <taxon>Bacillati</taxon>
        <taxon>Bacillota</taxon>
        <taxon>Bacilli</taxon>
        <taxon>Bacillales</taxon>
        <taxon>Gemellaceae</taxon>
        <taxon>Gemella</taxon>
    </lineage>
</organism>
<feature type="transmembrane region" description="Helical" evidence="1">
    <location>
        <begin position="53"/>
        <end position="72"/>
    </location>
</feature>
<sequence length="89" mass="10630">MTVLESFTSWSLIPIILIFFNVKVPGEKHFKICTVSLIFVIFLKFFFLDYQDFPITKMIYLFLMLYALQLLLEWDKLLELMGVIPENEE</sequence>
<protein>
    <submittedName>
        <fullName evidence="2">Uncharacterized protein</fullName>
    </submittedName>
</protein>
<feature type="transmembrane region" description="Helical" evidence="1">
    <location>
        <begin position="6"/>
        <end position="22"/>
    </location>
</feature>